<name>A0ABQ8S849_PERAM</name>
<feature type="region of interest" description="Disordered" evidence="1">
    <location>
        <begin position="178"/>
        <end position="200"/>
    </location>
</feature>
<evidence type="ECO:0000256" key="1">
    <source>
        <dbReference type="SAM" id="MobiDB-lite"/>
    </source>
</evidence>
<protein>
    <submittedName>
        <fullName evidence="2">Uncharacterized protein</fullName>
    </submittedName>
</protein>
<keyword evidence="3" id="KW-1185">Reference proteome</keyword>
<dbReference type="Proteomes" id="UP001148838">
    <property type="component" value="Unassembled WGS sequence"/>
</dbReference>
<evidence type="ECO:0000313" key="2">
    <source>
        <dbReference type="EMBL" id="KAJ4429915.1"/>
    </source>
</evidence>
<organism evidence="2 3">
    <name type="scientific">Periplaneta americana</name>
    <name type="common">American cockroach</name>
    <name type="synonym">Blatta americana</name>
    <dbReference type="NCBI Taxonomy" id="6978"/>
    <lineage>
        <taxon>Eukaryota</taxon>
        <taxon>Metazoa</taxon>
        <taxon>Ecdysozoa</taxon>
        <taxon>Arthropoda</taxon>
        <taxon>Hexapoda</taxon>
        <taxon>Insecta</taxon>
        <taxon>Pterygota</taxon>
        <taxon>Neoptera</taxon>
        <taxon>Polyneoptera</taxon>
        <taxon>Dictyoptera</taxon>
        <taxon>Blattodea</taxon>
        <taxon>Blattoidea</taxon>
        <taxon>Blattidae</taxon>
        <taxon>Blattinae</taxon>
        <taxon>Periplaneta</taxon>
    </lineage>
</organism>
<comment type="caution">
    <text evidence="2">The sequence shown here is derived from an EMBL/GenBank/DDBJ whole genome shotgun (WGS) entry which is preliminary data.</text>
</comment>
<dbReference type="EMBL" id="JAJSOF020000033">
    <property type="protein sequence ID" value="KAJ4429915.1"/>
    <property type="molecule type" value="Genomic_DNA"/>
</dbReference>
<evidence type="ECO:0000313" key="3">
    <source>
        <dbReference type="Proteomes" id="UP001148838"/>
    </source>
</evidence>
<proteinExistence type="predicted"/>
<gene>
    <name evidence="2" type="ORF">ANN_22119</name>
</gene>
<sequence length="200" mass="22871">MMAETGLILLRIGGLCEGGNEPLGSITARDRGTVYLLLWQVQRTTVPTIMDYYSNCYCWIWMNPLAKIYWVIWLATRYHQTLSLQQSYEPFQTTAHTEEEIHLEKSRREVWISSASLLKLVCRIYIYISFSVGFDHYMSRPRSRGQRSNTSEADLIQVGGTSHSIACISLRGCGNNESNGPINLEQEEEEEEKTWLGAPP</sequence>
<accession>A0ABQ8S849</accession>
<reference evidence="2 3" key="1">
    <citation type="journal article" date="2022" name="Allergy">
        <title>Genome assembly and annotation of Periplaneta americana reveal a comprehensive cockroach allergen profile.</title>
        <authorList>
            <person name="Wang L."/>
            <person name="Xiong Q."/>
            <person name="Saelim N."/>
            <person name="Wang L."/>
            <person name="Nong W."/>
            <person name="Wan A.T."/>
            <person name="Shi M."/>
            <person name="Liu X."/>
            <person name="Cao Q."/>
            <person name="Hui J.H.L."/>
            <person name="Sookrung N."/>
            <person name="Leung T.F."/>
            <person name="Tungtrongchitr A."/>
            <person name="Tsui S.K.W."/>
        </authorList>
    </citation>
    <scope>NUCLEOTIDE SEQUENCE [LARGE SCALE GENOMIC DNA]</scope>
    <source>
        <strain evidence="2">PWHHKU_190912</strain>
    </source>
</reference>